<feature type="transmembrane region" description="Helical" evidence="1">
    <location>
        <begin position="150"/>
        <end position="169"/>
    </location>
</feature>
<accession>A0ABT0UYZ5</accession>
<dbReference type="Proteomes" id="UP001431429">
    <property type="component" value="Unassembled WGS sequence"/>
</dbReference>
<keyword evidence="3" id="KW-1185">Reference proteome</keyword>
<dbReference type="EMBL" id="JAMQAW010000090">
    <property type="protein sequence ID" value="MCM2393787.1"/>
    <property type="molecule type" value="Genomic_DNA"/>
</dbReference>
<evidence type="ECO:0000313" key="2">
    <source>
        <dbReference type="EMBL" id="MCM2393787.1"/>
    </source>
</evidence>
<keyword evidence="1" id="KW-0812">Transmembrane</keyword>
<feature type="transmembrane region" description="Helical" evidence="1">
    <location>
        <begin position="117"/>
        <end position="138"/>
    </location>
</feature>
<keyword evidence="1" id="KW-0472">Membrane</keyword>
<evidence type="ECO:0008006" key="4">
    <source>
        <dbReference type="Google" id="ProtNLM"/>
    </source>
</evidence>
<protein>
    <recommendedName>
        <fullName evidence="4">Integral membrane protein</fullName>
    </recommendedName>
</protein>
<evidence type="ECO:0000313" key="3">
    <source>
        <dbReference type="Proteomes" id="UP001431429"/>
    </source>
</evidence>
<gene>
    <name evidence="2" type="ORF">NBG84_36910</name>
</gene>
<sequence>MSGHMNHDGEISRSERRHLAVAAVTLGPWRTAARAGAIGGAVVFGLNLMDGIWLGALGEALSFALMLFLIVGGAGSILGGRAATSAASTSWTGLPVPATSETRADRRIQRWAAEHPWHVAAVPGALMALGDLVVSQAVTTRSFFGGVGDAIWMGVLVWLVVALVGRFSTRKG</sequence>
<reference evidence="2" key="1">
    <citation type="submission" date="2022-06" db="EMBL/GenBank/DDBJ databases">
        <title>Genome public.</title>
        <authorList>
            <person name="Sun Q."/>
        </authorList>
    </citation>
    <scope>NUCLEOTIDE SEQUENCE</scope>
    <source>
        <strain evidence="2">CWNU-1</strain>
    </source>
</reference>
<proteinExistence type="predicted"/>
<name>A0ABT0UYZ5_9ACTN</name>
<evidence type="ECO:0000256" key="1">
    <source>
        <dbReference type="SAM" id="Phobius"/>
    </source>
</evidence>
<organism evidence="2 3">
    <name type="scientific">Streptomyces albipurpureus</name>
    <dbReference type="NCBI Taxonomy" id="2897419"/>
    <lineage>
        <taxon>Bacteria</taxon>
        <taxon>Bacillati</taxon>
        <taxon>Actinomycetota</taxon>
        <taxon>Actinomycetes</taxon>
        <taxon>Kitasatosporales</taxon>
        <taxon>Streptomycetaceae</taxon>
        <taxon>Streptomyces</taxon>
    </lineage>
</organism>
<keyword evidence="1" id="KW-1133">Transmembrane helix</keyword>
<dbReference type="RefSeq" id="WP_250924083.1">
    <property type="nucleotide sequence ID" value="NZ_JAMQAW010000090.1"/>
</dbReference>
<comment type="caution">
    <text evidence="2">The sequence shown here is derived from an EMBL/GenBank/DDBJ whole genome shotgun (WGS) entry which is preliminary data.</text>
</comment>